<evidence type="ECO:0000256" key="1">
    <source>
        <dbReference type="SAM" id="MobiDB-lite"/>
    </source>
</evidence>
<keyword evidence="3" id="KW-1185">Reference proteome</keyword>
<protein>
    <recommendedName>
        <fullName evidence="4">Asp23/Gls24 family envelope stress response protein</fullName>
    </recommendedName>
</protein>
<proteinExistence type="predicted"/>
<name>A0A1W7D680_9ACTN</name>
<sequence>MEPVLPPADRGATRISDRVVAKLAAQAAREALRGGASPPGLPRPGAPHATAVVRRPPANDGTGGLASVEVAVELGYPSDIGAQCGAVRRAVAARVRELAGMDTTEVTVAVERLRSAHFTGDASGRVR</sequence>
<dbReference type="EMBL" id="CP021121">
    <property type="protein sequence ID" value="ARQ72601.1"/>
    <property type="molecule type" value="Genomic_DNA"/>
</dbReference>
<feature type="region of interest" description="Disordered" evidence="1">
    <location>
        <begin position="30"/>
        <end position="64"/>
    </location>
</feature>
<accession>A0A1W7D680</accession>
<dbReference type="Proteomes" id="UP000194218">
    <property type="component" value="Chromosome"/>
</dbReference>
<evidence type="ECO:0000313" key="2">
    <source>
        <dbReference type="EMBL" id="ARQ72601.1"/>
    </source>
</evidence>
<gene>
    <name evidence="2" type="ORF">CAG99_23645</name>
</gene>
<dbReference type="RefSeq" id="WP_086162450.1">
    <property type="nucleotide sequence ID" value="NZ_CP021121.1"/>
</dbReference>
<organism evidence="2 3">
    <name type="scientific">Streptomyces marincola</name>
    <dbReference type="NCBI Taxonomy" id="2878388"/>
    <lineage>
        <taxon>Bacteria</taxon>
        <taxon>Bacillati</taxon>
        <taxon>Actinomycetota</taxon>
        <taxon>Actinomycetes</taxon>
        <taxon>Kitasatosporales</taxon>
        <taxon>Streptomycetaceae</taxon>
        <taxon>Streptomyces</taxon>
    </lineage>
</organism>
<dbReference type="KEGG" id="smao:CAG99_23645"/>
<reference evidence="2 3" key="1">
    <citation type="submission" date="2017-05" db="EMBL/GenBank/DDBJ databases">
        <title>Complete genome sequence of Streptomyces sp. SCSIO 03032 revealed the diverse biosynthetic pathways for its bioactive secondary metabolites.</title>
        <authorList>
            <person name="Ma L."/>
            <person name="Zhu Y."/>
            <person name="Zhang W."/>
            <person name="Zhang G."/>
            <person name="Tian X."/>
            <person name="Zhang S."/>
            <person name="Zhang C."/>
        </authorList>
    </citation>
    <scope>NUCLEOTIDE SEQUENCE [LARGE SCALE GENOMIC DNA]</scope>
    <source>
        <strain evidence="2 3">SCSIO 03032</strain>
    </source>
</reference>
<evidence type="ECO:0008006" key="4">
    <source>
        <dbReference type="Google" id="ProtNLM"/>
    </source>
</evidence>
<dbReference type="AlphaFoldDB" id="A0A1W7D680"/>
<evidence type="ECO:0000313" key="3">
    <source>
        <dbReference type="Proteomes" id="UP000194218"/>
    </source>
</evidence>
<dbReference type="OrthoDB" id="4350674at2"/>